<proteinExistence type="inferred from homology"/>
<dbReference type="EC" id="3.1.3.12" evidence="3"/>
<dbReference type="PANTHER" id="PTHR43768">
    <property type="entry name" value="TREHALOSE 6-PHOSPHATE PHOSPHATASE"/>
    <property type="match status" value="1"/>
</dbReference>
<dbReference type="InterPro" id="IPR003337">
    <property type="entry name" value="Trehalose_PPase"/>
</dbReference>
<comment type="caution">
    <text evidence="4">The sequence shown here is derived from an EMBL/GenBank/DDBJ whole genome shotgun (WGS) entry which is preliminary data.</text>
</comment>
<dbReference type="PANTHER" id="PTHR43768:SF3">
    <property type="entry name" value="TREHALOSE 6-PHOSPHATE PHOSPHATASE"/>
    <property type="match status" value="1"/>
</dbReference>
<dbReference type="Gene3D" id="3.30.70.1020">
    <property type="entry name" value="Trehalose-6-phosphate phosphatase related protein, domain 2"/>
    <property type="match status" value="1"/>
</dbReference>
<name>A0ABW1SX03_9ACTN</name>
<dbReference type="Proteomes" id="UP001596138">
    <property type="component" value="Unassembled WGS sequence"/>
</dbReference>
<dbReference type="InterPro" id="IPR036412">
    <property type="entry name" value="HAD-like_sf"/>
</dbReference>
<dbReference type="InterPro" id="IPR023214">
    <property type="entry name" value="HAD_sf"/>
</dbReference>
<comment type="similarity">
    <text evidence="3">Belongs to the trehalose phosphatase family.</text>
</comment>
<comment type="function">
    <text evidence="2 3">Removes the phosphate from trehalose 6-phosphate to produce free trehalose.</text>
</comment>
<evidence type="ECO:0000256" key="3">
    <source>
        <dbReference type="RuleBase" id="RU361117"/>
    </source>
</evidence>
<organism evidence="4 5">
    <name type="scientific">Longivirga aurantiaca</name>
    <dbReference type="NCBI Taxonomy" id="1837743"/>
    <lineage>
        <taxon>Bacteria</taxon>
        <taxon>Bacillati</taxon>
        <taxon>Actinomycetota</taxon>
        <taxon>Actinomycetes</taxon>
        <taxon>Sporichthyales</taxon>
        <taxon>Sporichthyaceae</taxon>
        <taxon>Longivirga</taxon>
    </lineage>
</organism>
<keyword evidence="5" id="KW-1185">Reference proteome</keyword>
<gene>
    <name evidence="4" type="primary">otsB</name>
    <name evidence="4" type="ORF">ACFQGU_01690</name>
</gene>
<comment type="catalytic activity">
    <reaction evidence="3">
        <text>alpha,alpha-trehalose 6-phosphate + H2O = alpha,alpha-trehalose + phosphate</text>
        <dbReference type="Rhea" id="RHEA:23420"/>
        <dbReference type="ChEBI" id="CHEBI:15377"/>
        <dbReference type="ChEBI" id="CHEBI:16551"/>
        <dbReference type="ChEBI" id="CHEBI:43474"/>
        <dbReference type="ChEBI" id="CHEBI:58429"/>
        <dbReference type="EC" id="3.1.3.12"/>
    </reaction>
</comment>
<evidence type="ECO:0000313" key="5">
    <source>
        <dbReference type="Proteomes" id="UP001596138"/>
    </source>
</evidence>
<dbReference type="NCBIfam" id="TIGR00685">
    <property type="entry name" value="T6PP"/>
    <property type="match status" value="1"/>
</dbReference>
<accession>A0ABW1SX03</accession>
<dbReference type="RefSeq" id="WP_386763616.1">
    <property type="nucleotide sequence ID" value="NZ_JBHSTI010000002.1"/>
</dbReference>
<dbReference type="GO" id="GO:0004805">
    <property type="term" value="F:trehalose-phosphatase activity"/>
    <property type="evidence" value="ECO:0007669"/>
    <property type="project" value="UniProtKB-EC"/>
</dbReference>
<dbReference type="EMBL" id="JBHSTI010000002">
    <property type="protein sequence ID" value="MFC6236574.1"/>
    <property type="molecule type" value="Genomic_DNA"/>
</dbReference>
<protein>
    <recommendedName>
        <fullName evidence="3">Trehalose 6-phosphate phosphatase</fullName>
        <ecNumber evidence="3">3.1.3.12</ecNumber>
    </recommendedName>
</protein>
<comment type="pathway">
    <text evidence="3">Glycan biosynthesis; trehalose biosynthesis.</text>
</comment>
<comment type="cofactor">
    <cofactor evidence="3">
        <name>Mg(2+)</name>
        <dbReference type="ChEBI" id="CHEBI:18420"/>
    </cofactor>
</comment>
<evidence type="ECO:0000256" key="1">
    <source>
        <dbReference type="ARBA" id="ARBA00022801"/>
    </source>
</evidence>
<keyword evidence="1 3" id="KW-0378">Hydrolase</keyword>
<dbReference type="InterPro" id="IPR044651">
    <property type="entry name" value="OTSB-like"/>
</dbReference>
<dbReference type="Pfam" id="PF02358">
    <property type="entry name" value="Trehalose_PPase"/>
    <property type="match status" value="1"/>
</dbReference>
<reference evidence="5" key="1">
    <citation type="journal article" date="2019" name="Int. J. Syst. Evol. Microbiol.">
        <title>The Global Catalogue of Microorganisms (GCM) 10K type strain sequencing project: providing services to taxonomists for standard genome sequencing and annotation.</title>
        <authorList>
            <consortium name="The Broad Institute Genomics Platform"/>
            <consortium name="The Broad Institute Genome Sequencing Center for Infectious Disease"/>
            <person name="Wu L."/>
            <person name="Ma J."/>
        </authorList>
    </citation>
    <scope>NUCLEOTIDE SEQUENCE [LARGE SCALE GENOMIC DNA]</scope>
    <source>
        <strain evidence="5">CGMCC 4.7317</strain>
    </source>
</reference>
<keyword evidence="3" id="KW-0460">Magnesium</keyword>
<keyword evidence="3" id="KW-0479">Metal-binding</keyword>
<sequence>MSTGAVEPLLREALSTASRAAHLLVACDFDGTLAPIVAHRDDARALTPSLDALGLLTALRDTTVAVVSGRALRDLADVGHLPEGVLLVGSHGAELGDDEPDHDVVARRDALIDAVRSVTAGVDGVDLEPKPAGVAVHVRAAARTDAARVLDALRAGPAQLPGVVALAGKEVLELSVVSADKGAALEVLRRRATATATVFLGDDLTDETAFERLLPGDVGVKVGPGVTGAEHRVPDPHVVADALALLATERAAWLARS</sequence>
<dbReference type="SUPFAM" id="SSF56784">
    <property type="entry name" value="HAD-like"/>
    <property type="match status" value="1"/>
</dbReference>
<dbReference type="Gene3D" id="3.40.50.1000">
    <property type="entry name" value="HAD superfamily/HAD-like"/>
    <property type="match status" value="1"/>
</dbReference>
<evidence type="ECO:0000313" key="4">
    <source>
        <dbReference type="EMBL" id="MFC6236574.1"/>
    </source>
</evidence>
<evidence type="ECO:0000256" key="2">
    <source>
        <dbReference type="ARBA" id="ARBA00024179"/>
    </source>
</evidence>